<accession>A0ABS0AY60</accession>
<dbReference type="EMBL" id="JAAEJV010000001">
    <property type="protein sequence ID" value="MBF5058537.1"/>
    <property type="molecule type" value="Genomic_DNA"/>
</dbReference>
<evidence type="ECO:0008006" key="3">
    <source>
        <dbReference type="Google" id="ProtNLM"/>
    </source>
</evidence>
<name>A0ABS0AY60_9BACT</name>
<keyword evidence="2" id="KW-1185">Reference proteome</keyword>
<reference evidence="1 2" key="1">
    <citation type="submission" date="2020-01" db="EMBL/GenBank/DDBJ databases">
        <title>Draft genome sequence of Cand. Neptunochlamydia vexilliferae K9.</title>
        <authorList>
            <person name="Schulz F."/>
            <person name="Koestlbacher S."/>
            <person name="Wascher F."/>
            <person name="Pizzetti I."/>
            <person name="Horn M."/>
        </authorList>
    </citation>
    <scope>NUCLEOTIDE SEQUENCE [LARGE SCALE GENOMIC DNA]</scope>
    <source>
        <strain evidence="1 2">K9</strain>
    </source>
</reference>
<organism evidence="1 2">
    <name type="scientific">Candidatus Neptunichlamydia vexilliferae</name>
    <dbReference type="NCBI Taxonomy" id="1651774"/>
    <lineage>
        <taxon>Bacteria</taxon>
        <taxon>Pseudomonadati</taxon>
        <taxon>Chlamydiota</taxon>
        <taxon>Chlamydiia</taxon>
        <taxon>Parachlamydiales</taxon>
        <taxon>Simkaniaceae</taxon>
        <taxon>Candidatus Neptunichlamydia</taxon>
    </lineage>
</organism>
<comment type="caution">
    <text evidence="1">The sequence shown here is derived from an EMBL/GenBank/DDBJ whole genome shotgun (WGS) entry which is preliminary data.</text>
</comment>
<protein>
    <recommendedName>
        <fullName evidence="3">HEPN domain-containing protein</fullName>
    </recommendedName>
</protein>
<proteinExistence type="predicted"/>
<evidence type="ECO:0000313" key="1">
    <source>
        <dbReference type="EMBL" id="MBF5058537.1"/>
    </source>
</evidence>
<gene>
    <name evidence="1" type="ORF">NEPTK9_000033</name>
</gene>
<evidence type="ECO:0000313" key="2">
    <source>
        <dbReference type="Proteomes" id="UP001194714"/>
    </source>
</evidence>
<sequence length="93" mass="10924">MKDFHDLYSLIKFGKLSHKNTEEAIKLVFNHRNTSFKELPIRFKQTGLEQLEKGWSLYFRRLSPKSSTVLPPFLEQVIADLNEWLAQSTSLIK</sequence>
<dbReference type="Proteomes" id="UP001194714">
    <property type="component" value="Unassembled WGS sequence"/>
</dbReference>